<evidence type="ECO:0000256" key="6">
    <source>
        <dbReference type="ARBA" id="ARBA00022989"/>
    </source>
</evidence>
<sequence>MWDNQTIMMIVEGTGVTLYMTLFSTLIAYALGLPMGITLVVTAPGGLKPNRVIYKILDVVVNIVRSIPFLILLMLIIPFTRFIVGKSYGAAATVVPLSIAAAPFVARLVESSLLEVDHGVVEAAQSMGAGLWTIIWKVLLAEARTSLIVGATISLGTILGYSAMAGVVGGGGLGDIAIRYGYYRYQADIMIITVVLLVLLVQVLQMIGTRLSKKLDKRITG</sequence>
<dbReference type="PROSITE" id="PS50928">
    <property type="entry name" value="ABC_TM1"/>
    <property type="match status" value="1"/>
</dbReference>
<dbReference type="CDD" id="cd06261">
    <property type="entry name" value="TM_PBP2"/>
    <property type="match status" value="1"/>
</dbReference>
<dbReference type="GO" id="GO:0048473">
    <property type="term" value="P:D-methionine transmembrane transport"/>
    <property type="evidence" value="ECO:0007669"/>
    <property type="project" value="TreeGrafter"/>
</dbReference>
<dbReference type="OrthoDB" id="9793490at2"/>
<evidence type="ECO:0000256" key="4">
    <source>
        <dbReference type="ARBA" id="ARBA00022475"/>
    </source>
</evidence>
<name>A0A3A9AGU3_9FIRM</name>
<dbReference type="GO" id="GO:0005886">
    <property type="term" value="C:plasma membrane"/>
    <property type="evidence" value="ECO:0007669"/>
    <property type="project" value="UniProtKB-SubCell"/>
</dbReference>
<keyword evidence="7 8" id="KW-0472">Membrane</keyword>
<evidence type="ECO:0000256" key="7">
    <source>
        <dbReference type="ARBA" id="ARBA00023136"/>
    </source>
</evidence>
<dbReference type="PANTHER" id="PTHR30450:SF1">
    <property type="entry name" value="D-METHIONINE TRANSPORT SYSTEM PERMEASE PROTEIN METI-RELATED"/>
    <property type="match status" value="1"/>
</dbReference>
<dbReference type="AlphaFoldDB" id="A0A3A9AGU3"/>
<comment type="subcellular location">
    <subcellularLocation>
        <location evidence="1 8">Cell membrane</location>
        <topology evidence="1 8">Multi-pass membrane protein</topology>
    </subcellularLocation>
</comment>
<evidence type="ECO:0000256" key="2">
    <source>
        <dbReference type="ARBA" id="ARBA00007069"/>
    </source>
</evidence>
<comment type="caution">
    <text evidence="10">The sequence shown here is derived from an EMBL/GenBank/DDBJ whole genome shotgun (WGS) entry which is preliminary data.</text>
</comment>
<organism evidence="10 11">
    <name type="scientific">Parablautia intestinalis</name>
    <dbReference type="NCBI Taxonomy" id="2320100"/>
    <lineage>
        <taxon>Bacteria</taxon>
        <taxon>Bacillati</taxon>
        <taxon>Bacillota</taxon>
        <taxon>Clostridia</taxon>
        <taxon>Lachnospirales</taxon>
        <taxon>Lachnospiraceae</taxon>
        <taxon>Parablautia</taxon>
    </lineage>
</organism>
<keyword evidence="6 8" id="KW-1133">Transmembrane helix</keyword>
<evidence type="ECO:0000259" key="9">
    <source>
        <dbReference type="PROSITE" id="PS50928"/>
    </source>
</evidence>
<dbReference type="RefSeq" id="WP_120470946.1">
    <property type="nucleotide sequence ID" value="NZ_CATAJS010000002.1"/>
</dbReference>
<dbReference type="FunFam" id="1.10.3720.10:FF:000002">
    <property type="entry name" value="D-methionine ABC transporter permease MetI"/>
    <property type="match status" value="1"/>
</dbReference>
<evidence type="ECO:0000313" key="11">
    <source>
        <dbReference type="Proteomes" id="UP000280696"/>
    </source>
</evidence>
<gene>
    <name evidence="10" type="ORF">D7V94_14340</name>
</gene>
<reference evidence="10 11" key="1">
    <citation type="submission" date="2018-09" db="EMBL/GenBank/DDBJ databases">
        <title>Murine metabolic-syndrome-specific gut microbial biobank.</title>
        <authorList>
            <person name="Liu C."/>
        </authorList>
    </citation>
    <scope>NUCLEOTIDE SEQUENCE [LARGE SCALE GENOMIC DNA]</scope>
    <source>
        <strain evidence="10 11">0.1xD8-82</strain>
    </source>
</reference>
<comment type="similarity">
    <text evidence="2">Belongs to the binding-protein-dependent transport system permease family. CysTW subfamily.</text>
</comment>
<keyword evidence="5 8" id="KW-0812">Transmembrane</keyword>
<proteinExistence type="inferred from homology"/>
<dbReference type="Proteomes" id="UP000280696">
    <property type="component" value="Unassembled WGS sequence"/>
</dbReference>
<evidence type="ECO:0000256" key="8">
    <source>
        <dbReference type="RuleBase" id="RU363032"/>
    </source>
</evidence>
<protein>
    <submittedName>
        <fullName evidence="10">ABC transporter permease</fullName>
    </submittedName>
</protein>
<feature type="domain" description="ABC transmembrane type-1" evidence="9">
    <location>
        <begin position="14"/>
        <end position="208"/>
    </location>
</feature>
<evidence type="ECO:0000256" key="3">
    <source>
        <dbReference type="ARBA" id="ARBA00022448"/>
    </source>
</evidence>
<dbReference type="InterPro" id="IPR035906">
    <property type="entry name" value="MetI-like_sf"/>
</dbReference>
<feature type="transmembrane region" description="Helical" evidence="8">
    <location>
        <begin position="88"/>
        <end position="109"/>
    </location>
</feature>
<dbReference type="PANTHER" id="PTHR30450">
    <property type="entry name" value="ABC TRANSPORTER PERMEASE"/>
    <property type="match status" value="1"/>
</dbReference>
<dbReference type="Pfam" id="PF00528">
    <property type="entry name" value="BPD_transp_1"/>
    <property type="match status" value="1"/>
</dbReference>
<keyword evidence="4" id="KW-1003">Cell membrane</keyword>
<feature type="transmembrane region" description="Helical" evidence="8">
    <location>
        <begin position="52"/>
        <end position="76"/>
    </location>
</feature>
<dbReference type="EMBL" id="RAYQ01000015">
    <property type="protein sequence ID" value="RKI90294.1"/>
    <property type="molecule type" value="Genomic_DNA"/>
</dbReference>
<evidence type="ECO:0000313" key="10">
    <source>
        <dbReference type="EMBL" id="RKI90294.1"/>
    </source>
</evidence>
<dbReference type="InterPro" id="IPR000515">
    <property type="entry name" value="MetI-like"/>
</dbReference>
<feature type="transmembrane region" description="Helical" evidence="8">
    <location>
        <begin position="189"/>
        <end position="208"/>
    </location>
</feature>
<dbReference type="InterPro" id="IPR051322">
    <property type="entry name" value="AA_ABC_Transporter_Permease"/>
</dbReference>
<keyword evidence="3 8" id="KW-0813">Transport</keyword>
<evidence type="ECO:0000256" key="5">
    <source>
        <dbReference type="ARBA" id="ARBA00022692"/>
    </source>
</evidence>
<dbReference type="Gene3D" id="1.10.3720.10">
    <property type="entry name" value="MetI-like"/>
    <property type="match status" value="1"/>
</dbReference>
<evidence type="ECO:0000256" key="1">
    <source>
        <dbReference type="ARBA" id="ARBA00004651"/>
    </source>
</evidence>
<accession>A0A3A9AGU3</accession>
<keyword evidence="11" id="KW-1185">Reference proteome</keyword>
<feature type="transmembrane region" description="Helical" evidence="8">
    <location>
        <begin position="147"/>
        <end position="169"/>
    </location>
</feature>
<feature type="transmembrane region" description="Helical" evidence="8">
    <location>
        <begin position="7"/>
        <end position="32"/>
    </location>
</feature>
<dbReference type="NCBIfam" id="NF008049">
    <property type="entry name" value="PRK10782.1"/>
    <property type="match status" value="1"/>
</dbReference>
<dbReference type="SUPFAM" id="SSF161098">
    <property type="entry name" value="MetI-like"/>
    <property type="match status" value="1"/>
</dbReference>
<feature type="transmembrane region" description="Helical" evidence="8">
    <location>
        <begin position="121"/>
        <end position="140"/>
    </location>
</feature>